<sequence>MGVTRTPRGKWIDEALRALAAGGPEAVRIEVLAQALGVSKGGFYGYFRNRGAFLDEMLDTWERSVTEAVIEQVESGGGDARVRLQRLFTLVAEIEGGPATGVALDLAIRDWSRRDEAVAERLRRVDNRRMDYLRSLFREFCADEDDVEVRCMLTFSVRLGGYAVAADHGAYSRAQVMDLTRKWLLR</sequence>
<keyword evidence="7" id="KW-1185">Reference proteome</keyword>
<feature type="DNA-binding region" description="H-T-H motif" evidence="4">
    <location>
        <begin position="28"/>
        <end position="47"/>
    </location>
</feature>
<accession>A0ABW7PDB8</accession>
<dbReference type="PANTHER" id="PTHR47506">
    <property type="entry name" value="TRANSCRIPTIONAL REGULATORY PROTEIN"/>
    <property type="match status" value="1"/>
</dbReference>
<keyword evidence="1" id="KW-0805">Transcription regulation</keyword>
<dbReference type="Proteomes" id="UP001610631">
    <property type="component" value="Unassembled WGS sequence"/>
</dbReference>
<dbReference type="EMBL" id="JBBDHD010000031">
    <property type="protein sequence ID" value="MFH7596358.1"/>
    <property type="molecule type" value="Genomic_DNA"/>
</dbReference>
<protein>
    <submittedName>
        <fullName evidence="6">TetR/AcrR family transcriptional regulator</fullName>
    </submittedName>
</protein>
<dbReference type="InterPro" id="IPR009057">
    <property type="entry name" value="Homeodomain-like_sf"/>
</dbReference>
<organism evidence="6 7">
    <name type="scientific">Streptomyces racemochromogenes</name>
    <dbReference type="NCBI Taxonomy" id="67353"/>
    <lineage>
        <taxon>Bacteria</taxon>
        <taxon>Bacillati</taxon>
        <taxon>Actinomycetota</taxon>
        <taxon>Actinomycetes</taxon>
        <taxon>Kitasatosporales</taxon>
        <taxon>Streptomycetaceae</taxon>
        <taxon>Streptomyces</taxon>
    </lineage>
</organism>
<gene>
    <name evidence="6" type="ORF">WDV06_14810</name>
</gene>
<dbReference type="InterPro" id="IPR001647">
    <property type="entry name" value="HTH_TetR"/>
</dbReference>
<evidence type="ECO:0000256" key="1">
    <source>
        <dbReference type="ARBA" id="ARBA00023015"/>
    </source>
</evidence>
<keyword evidence="3" id="KW-0804">Transcription</keyword>
<dbReference type="PANTHER" id="PTHR47506:SF1">
    <property type="entry name" value="HTH-TYPE TRANSCRIPTIONAL REGULATOR YJDC"/>
    <property type="match status" value="1"/>
</dbReference>
<comment type="caution">
    <text evidence="6">The sequence shown here is derived from an EMBL/GenBank/DDBJ whole genome shotgun (WGS) entry which is preliminary data.</text>
</comment>
<name>A0ABW7PDB8_9ACTN</name>
<dbReference type="Gene3D" id="1.10.357.10">
    <property type="entry name" value="Tetracycline Repressor, domain 2"/>
    <property type="match status" value="1"/>
</dbReference>
<evidence type="ECO:0000313" key="7">
    <source>
        <dbReference type="Proteomes" id="UP001610631"/>
    </source>
</evidence>
<dbReference type="RefSeq" id="WP_395510237.1">
    <property type="nucleotide sequence ID" value="NZ_JBBDHD010000031.1"/>
</dbReference>
<evidence type="ECO:0000256" key="4">
    <source>
        <dbReference type="PROSITE-ProRule" id="PRU00335"/>
    </source>
</evidence>
<evidence type="ECO:0000313" key="6">
    <source>
        <dbReference type="EMBL" id="MFH7596358.1"/>
    </source>
</evidence>
<dbReference type="PROSITE" id="PS50977">
    <property type="entry name" value="HTH_TETR_2"/>
    <property type="match status" value="1"/>
</dbReference>
<proteinExistence type="predicted"/>
<dbReference type="SUPFAM" id="SSF46689">
    <property type="entry name" value="Homeodomain-like"/>
    <property type="match status" value="1"/>
</dbReference>
<dbReference type="Pfam" id="PF00440">
    <property type="entry name" value="TetR_N"/>
    <property type="match status" value="1"/>
</dbReference>
<evidence type="ECO:0000259" key="5">
    <source>
        <dbReference type="PROSITE" id="PS50977"/>
    </source>
</evidence>
<feature type="domain" description="HTH tetR-type" evidence="5">
    <location>
        <begin position="5"/>
        <end position="65"/>
    </location>
</feature>
<reference evidence="6 7" key="1">
    <citation type="submission" date="2024-03" db="EMBL/GenBank/DDBJ databases">
        <title>Whole genome sequencing of Streptomyces racemochromogenes, to identify antimicrobial biosynthetic gene clusters.</title>
        <authorList>
            <person name="Suryawanshi P."/>
            <person name="Krishnaraj P.U."/>
            <person name="Arun Y.P."/>
            <person name="Suryawanshi M.P."/>
            <person name="Rakshit O."/>
        </authorList>
    </citation>
    <scope>NUCLEOTIDE SEQUENCE [LARGE SCALE GENOMIC DNA]</scope>
    <source>
        <strain evidence="6 7">AUDT626</strain>
    </source>
</reference>
<evidence type="ECO:0000256" key="3">
    <source>
        <dbReference type="ARBA" id="ARBA00023163"/>
    </source>
</evidence>
<evidence type="ECO:0000256" key="2">
    <source>
        <dbReference type="ARBA" id="ARBA00023125"/>
    </source>
</evidence>
<keyword evidence="2 4" id="KW-0238">DNA-binding</keyword>